<protein>
    <recommendedName>
        <fullName evidence="3">Alpha/beta hydrolase</fullName>
    </recommendedName>
</protein>
<accession>A0A1Y1QYQ5</accession>
<gene>
    <name evidence="1" type="ORF">BWK73_03885</name>
</gene>
<dbReference type="Proteomes" id="UP000192491">
    <property type="component" value="Unassembled WGS sequence"/>
</dbReference>
<evidence type="ECO:0000313" key="2">
    <source>
        <dbReference type="Proteomes" id="UP000192491"/>
    </source>
</evidence>
<name>A0A1Y1QYQ5_9GAMM</name>
<dbReference type="EMBL" id="MTEJ01000005">
    <property type="protein sequence ID" value="OQX16346.1"/>
    <property type="molecule type" value="Genomic_DNA"/>
</dbReference>
<evidence type="ECO:0000313" key="1">
    <source>
        <dbReference type="EMBL" id="OQX16346.1"/>
    </source>
</evidence>
<proteinExistence type="predicted"/>
<dbReference type="InterPro" id="IPR029058">
    <property type="entry name" value="AB_hydrolase_fold"/>
</dbReference>
<dbReference type="AlphaFoldDB" id="A0A1Y1QYQ5"/>
<dbReference type="Gene3D" id="3.40.50.1820">
    <property type="entry name" value="alpha/beta hydrolase"/>
    <property type="match status" value="1"/>
</dbReference>
<reference evidence="1 2" key="1">
    <citation type="submission" date="2017-01" db="EMBL/GenBank/DDBJ databases">
        <title>Novel large sulfur bacteria in the metagenomes of groundwater-fed chemosynthetic microbial mats in the Lake Huron basin.</title>
        <authorList>
            <person name="Sharrar A.M."/>
            <person name="Flood B.E."/>
            <person name="Bailey J.V."/>
            <person name="Jones D.S."/>
            <person name="Biddanda B."/>
            <person name="Ruberg S.A."/>
            <person name="Marcus D.N."/>
            <person name="Dick G.J."/>
        </authorList>
    </citation>
    <scope>NUCLEOTIDE SEQUENCE [LARGE SCALE GENOMIC DNA]</scope>
    <source>
        <strain evidence="1">A8</strain>
    </source>
</reference>
<sequence>MMAVAEKLCSLEPFFIEFEQSYLHGDMLPGEYGDVLPNILFLHGEEHDEDRRQFFLLRQMLFKQYGLSSCVFDFIGHGSTGGDWRESSLQQRTQQAGDIVDACFDGQPFSIVAVGMGAYTALKLMEMASVRHLVLFVPKLYCRALYTLSLADITSERLDSCSCSVDQSDALTIMQRFHGNLCLVAAEQETGGSHVIEQLHECSVNADKYQQFSIPSKASQIMEYANNHPLILRKIADSIADTCQVA</sequence>
<organism evidence="1 2">
    <name type="scientific">Thiothrix lacustris</name>
    <dbReference type="NCBI Taxonomy" id="525917"/>
    <lineage>
        <taxon>Bacteria</taxon>
        <taxon>Pseudomonadati</taxon>
        <taxon>Pseudomonadota</taxon>
        <taxon>Gammaproteobacteria</taxon>
        <taxon>Thiotrichales</taxon>
        <taxon>Thiotrichaceae</taxon>
        <taxon>Thiothrix</taxon>
    </lineage>
</organism>
<dbReference type="SUPFAM" id="SSF53474">
    <property type="entry name" value="alpha/beta-Hydrolases"/>
    <property type="match status" value="1"/>
</dbReference>
<comment type="caution">
    <text evidence="1">The sequence shown here is derived from an EMBL/GenBank/DDBJ whole genome shotgun (WGS) entry which is preliminary data.</text>
</comment>
<evidence type="ECO:0008006" key="3">
    <source>
        <dbReference type="Google" id="ProtNLM"/>
    </source>
</evidence>